<reference evidence="1 2" key="1">
    <citation type="submission" date="2016-03" db="EMBL/GenBank/DDBJ databases">
        <title>Genome sequencing of Psychrobacter alimentarius PAMC 27889.</title>
        <authorList>
            <person name="Lee J."/>
            <person name="Kim O.-S."/>
        </authorList>
    </citation>
    <scope>NUCLEOTIDE SEQUENCE [LARGE SCALE GENOMIC DNA]</scope>
    <source>
        <strain evidence="1 2">PAMC 27889</strain>
    </source>
</reference>
<dbReference type="GeneID" id="33059594"/>
<accession>A0ABM5ZW79</accession>
<dbReference type="Pfam" id="PF04134">
    <property type="entry name" value="DCC1-like"/>
    <property type="match status" value="1"/>
</dbReference>
<gene>
    <name evidence="1" type="ORF">A3K91_0649</name>
</gene>
<name>A0ABM5ZW79_9GAMM</name>
<proteinExistence type="predicted"/>
<dbReference type="Proteomes" id="UP000076104">
    <property type="component" value="Chromosome"/>
</dbReference>
<dbReference type="InterPro" id="IPR052927">
    <property type="entry name" value="DCC_oxidoreductase"/>
</dbReference>
<dbReference type="EMBL" id="CP014945">
    <property type="protein sequence ID" value="AMT96271.1"/>
    <property type="molecule type" value="Genomic_DNA"/>
</dbReference>
<dbReference type="PANTHER" id="PTHR33639:SF2">
    <property type="entry name" value="DUF393 DOMAIN-CONTAINING PROTEIN"/>
    <property type="match status" value="1"/>
</dbReference>
<protein>
    <submittedName>
        <fullName evidence="1">Thiol-disulfide oxidoreductase DCC</fullName>
    </submittedName>
</protein>
<evidence type="ECO:0000313" key="2">
    <source>
        <dbReference type="Proteomes" id="UP000076104"/>
    </source>
</evidence>
<dbReference type="InterPro" id="IPR007263">
    <property type="entry name" value="DCC1-like"/>
</dbReference>
<sequence>MNTDKLPPYISASDKVILFDGVCKLCNAWSNFIIKHDKYRLFKLCSVQSEEGQAILLHFGLPTDSYETMLYVEGGQAFQKSDAFFQIMAKLGYPWKTACIFSIIPRPVRDWMYDRVALNRYRLFGKYDYCTLPSPEHETRFLNAKL</sequence>
<dbReference type="RefSeq" id="WP_062843984.1">
    <property type="nucleotide sequence ID" value="NZ_CP014945.1"/>
</dbReference>
<keyword evidence="2" id="KW-1185">Reference proteome</keyword>
<organism evidence="1 2">
    <name type="scientific">Psychrobacter alimentarius</name>
    <dbReference type="NCBI Taxonomy" id="261164"/>
    <lineage>
        <taxon>Bacteria</taxon>
        <taxon>Pseudomonadati</taxon>
        <taxon>Pseudomonadota</taxon>
        <taxon>Gammaproteobacteria</taxon>
        <taxon>Moraxellales</taxon>
        <taxon>Moraxellaceae</taxon>
        <taxon>Psychrobacter</taxon>
    </lineage>
</organism>
<dbReference type="PANTHER" id="PTHR33639">
    <property type="entry name" value="THIOL-DISULFIDE OXIDOREDUCTASE DCC"/>
    <property type="match status" value="1"/>
</dbReference>
<evidence type="ECO:0000313" key="1">
    <source>
        <dbReference type="EMBL" id="AMT96271.1"/>
    </source>
</evidence>